<dbReference type="Proteomes" id="UP001183535">
    <property type="component" value="Unassembled WGS sequence"/>
</dbReference>
<comment type="caution">
    <text evidence="2">The sequence shown here is derived from an EMBL/GenBank/DDBJ whole genome shotgun (WGS) entry which is preliminary data.</text>
</comment>
<keyword evidence="3" id="KW-1185">Reference proteome</keyword>
<proteinExistence type="predicted"/>
<dbReference type="InterPro" id="IPR029476">
    <property type="entry name" value="DNase_NucA_NucB"/>
</dbReference>
<reference evidence="3" key="1">
    <citation type="submission" date="2023-07" db="EMBL/GenBank/DDBJ databases">
        <title>30 novel species of actinomycetes from the DSMZ collection.</title>
        <authorList>
            <person name="Nouioui I."/>
        </authorList>
    </citation>
    <scope>NUCLEOTIDE SEQUENCE [LARGE SCALE GENOMIC DNA]</scope>
    <source>
        <strain evidence="3">DSM 41981</strain>
    </source>
</reference>
<evidence type="ECO:0000313" key="2">
    <source>
        <dbReference type="EMBL" id="MDT0439506.1"/>
    </source>
</evidence>
<dbReference type="Pfam" id="PF14040">
    <property type="entry name" value="DNase_NucA_NucB"/>
    <property type="match status" value="1"/>
</dbReference>
<protein>
    <submittedName>
        <fullName evidence="2">NucA/NucB deoxyribonuclease domain-containing protein</fullName>
    </submittedName>
</protein>
<feature type="domain" description="Deoxyribonuclease NucA/NucB" evidence="1">
    <location>
        <begin position="277"/>
        <end position="360"/>
    </location>
</feature>
<organism evidence="2 3">
    <name type="scientific">Streptomyces doudnae</name>
    <dbReference type="NCBI Taxonomy" id="3075536"/>
    <lineage>
        <taxon>Bacteria</taxon>
        <taxon>Bacillati</taxon>
        <taxon>Actinomycetota</taxon>
        <taxon>Actinomycetes</taxon>
        <taxon>Kitasatosporales</taxon>
        <taxon>Streptomycetaceae</taxon>
        <taxon>Streptomyces</taxon>
    </lineage>
</organism>
<gene>
    <name evidence="2" type="ORF">RM877_33090</name>
</gene>
<accession>A0ABD5EY07</accession>
<evidence type="ECO:0000313" key="3">
    <source>
        <dbReference type="Proteomes" id="UP001183535"/>
    </source>
</evidence>
<dbReference type="AlphaFoldDB" id="A0ABD5EY07"/>
<evidence type="ECO:0000259" key="1">
    <source>
        <dbReference type="Pfam" id="PF14040"/>
    </source>
</evidence>
<dbReference type="RefSeq" id="WP_093836377.1">
    <property type="nucleotide sequence ID" value="NZ_JAVRES010000027.1"/>
</dbReference>
<sequence>MAILGPTSTAEAATAAQLRQPTTAALAAEADDLRAECADHSEANSTTGWVKSRFETCVHQPVSLTLKRANGEILGHLTFDLWVLGFAYDGSRRVDYVSSIENIVPVSVSGGDDPATWVLSQQYSDAVNLGGSGADPVITPPADTLRSALLAEWVAVPQWTVTYTSPDTGGYDPANSQIVAGRITLAMTITSPTAVPWIEPDMAHSDIRFDYAGPVAGKYQGTVFTGARVELQLSLSDPEVEQSARHILDAQQFPERTFPSWTGKTVPGAQEPLHRLTDTAKRDANREQAIKACKDVWGDYSGTGLECDEYPFASTKERGEDNLRYSARLIDGTDNGKGGNRLNAVYTLNRVLDGDAFYVTIIP</sequence>
<name>A0ABD5EY07_9ACTN</name>
<dbReference type="EMBL" id="JAVRES010000027">
    <property type="protein sequence ID" value="MDT0439506.1"/>
    <property type="molecule type" value="Genomic_DNA"/>
</dbReference>